<evidence type="ECO:0000256" key="4">
    <source>
        <dbReference type="ARBA" id="ARBA00022747"/>
    </source>
</evidence>
<name>A0ABS5MM56_9STAP</name>
<reference evidence="8 9" key="1">
    <citation type="submission" date="2021-05" db="EMBL/GenBank/DDBJ databases">
        <title>Staphylococcus fleurettii isolated from lake water in First Nation community in Manitoba, Canada.</title>
        <authorList>
            <person name="Bashar S."/>
            <person name="Murdock A."/>
            <person name="Patidar R."/>
            <person name="Golding G."/>
            <person name="Farenhorst A."/>
            <person name="Kumar A."/>
        </authorList>
    </citation>
    <scope>NUCLEOTIDE SEQUENCE [LARGE SCALE GENOMIC DNA]</scope>
    <source>
        <strain evidence="8 9">SF002</strain>
    </source>
</reference>
<dbReference type="EMBL" id="JAGXBM010000006">
    <property type="protein sequence ID" value="MBS3696972.1"/>
    <property type="molecule type" value="Genomic_DNA"/>
</dbReference>
<dbReference type="Gene3D" id="3.90.120.10">
    <property type="entry name" value="DNA Methylase, subunit A, domain 2"/>
    <property type="match status" value="1"/>
</dbReference>
<evidence type="ECO:0000256" key="1">
    <source>
        <dbReference type="ARBA" id="ARBA00022603"/>
    </source>
</evidence>
<dbReference type="PANTHER" id="PTHR10629:SF52">
    <property type="entry name" value="DNA (CYTOSINE-5)-METHYLTRANSFERASE 1"/>
    <property type="match status" value="1"/>
</dbReference>
<proteinExistence type="inferred from homology"/>
<dbReference type="InterPro" id="IPR029063">
    <property type="entry name" value="SAM-dependent_MTases_sf"/>
</dbReference>
<dbReference type="Gene3D" id="3.40.50.150">
    <property type="entry name" value="Vaccinia Virus protein VP39"/>
    <property type="match status" value="1"/>
</dbReference>
<sequence>MKKYNIIDLFSGAGGMLEGFMQSEKYTPLASVEWEKAPVETLKHRLKTKWDIIDSNESTIWFDMQRTNELFKGFDDPKFGISKGLDYYALDKTDIVIGGPPCQAYSQAGRTKDEHKMRFDYRNYLFEYYLDVIERYQPEIFVFENVPGMLSAMPDGTPIVDLIREDVQSIGYEIVENIKLHALINIKEYGVPQNRRRVILVGIKNNSGNKADIQNKLTYFYEKILPKYKSSKTISVEEAIGDLEPIYPLKEAKVVKGIGKLSHNLPTTSAIEWGHIARFQNERDIKIFGLLADDIESGKNELQHADKLNEIYNNATGGKSKVHKYHVLRKGQPSTTITAHLYKDGLRFIHYDPTQKRTITVREAARLQSFPDDFQFLSTRGNQYKMIGNAVPPEFARRLSLAVSELMEILQYEKYKSPKVLQK</sequence>
<feature type="active site" evidence="5">
    <location>
        <position position="102"/>
    </location>
</feature>
<dbReference type="Pfam" id="PF00145">
    <property type="entry name" value="DNA_methylase"/>
    <property type="match status" value="1"/>
</dbReference>
<keyword evidence="2 5" id="KW-0808">Transferase</keyword>
<dbReference type="InterPro" id="IPR001525">
    <property type="entry name" value="C5_MeTfrase"/>
</dbReference>
<evidence type="ECO:0000313" key="8">
    <source>
        <dbReference type="EMBL" id="MBS3696972.1"/>
    </source>
</evidence>
<dbReference type="PROSITE" id="PS00094">
    <property type="entry name" value="C5_MTASE_1"/>
    <property type="match status" value="1"/>
</dbReference>
<evidence type="ECO:0000256" key="5">
    <source>
        <dbReference type="PROSITE-ProRule" id="PRU01016"/>
    </source>
</evidence>
<dbReference type="PANTHER" id="PTHR10629">
    <property type="entry name" value="CYTOSINE-SPECIFIC METHYLTRANSFERASE"/>
    <property type="match status" value="1"/>
</dbReference>
<dbReference type="Proteomes" id="UP000681586">
    <property type="component" value="Unassembled WGS sequence"/>
</dbReference>
<dbReference type="InterPro" id="IPR050390">
    <property type="entry name" value="C5-Methyltransferase"/>
</dbReference>
<dbReference type="InterPro" id="IPR018117">
    <property type="entry name" value="C5_DNA_meth_AS"/>
</dbReference>
<accession>A0ABS5MM56</accession>
<keyword evidence="1 5" id="KW-0489">Methyltransferase</keyword>
<dbReference type="SUPFAM" id="SSF53335">
    <property type="entry name" value="S-adenosyl-L-methionine-dependent methyltransferases"/>
    <property type="match status" value="1"/>
</dbReference>
<dbReference type="PROSITE" id="PS51679">
    <property type="entry name" value="SAM_MT_C5"/>
    <property type="match status" value="1"/>
</dbReference>
<evidence type="ECO:0000256" key="2">
    <source>
        <dbReference type="ARBA" id="ARBA00022679"/>
    </source>
</evidence>
<evidence type="ECO:0000256" key="6">
    <source>
        <dbReference type="RuleBase" id="RU000416"/>
    </source>
</evidence>
<comment type="catalytic activity">
    <reaction evidence="7">
        <text>a 2'-deoxycytidine in DNA + S-adenosyl-L-methionine = a 5-methyl-2'-deoxycytidine in DNA + S-adenosyl-L-homocysteine + H(+)</text>
        <dbReference type="Rhea" id="RHEA:13681"/>
        <dbReference type="Rhea" id="RHEA-COMP:11369"/>
        <dbReference type="Rhea" id="RHEA-COMP:11370"/>
        <dbReference type="ChEBI" id="CHEBI:15378"/>
        <dbReference type="ChEBI" id="CHEBI:57856"/>
        <dbReference type="ChEBI" id="CHEBI:59789"/>
        <dbReference type="ChEBI" id="CHEBI:85452"/>
        <dbReference type="ChEBI" id="CHEBI:85454"/>
        <dbReference type="EC" id="2.1.1.37"/>
    </reaction>
</comment>
<protein>
    <recommendedName>
        <fullName evidence="7">Cytosine-specific methyltransferase</fullName>
        <ecNumber evidence="7">2.1.1.37</ecNumber>
    </recommendedName>
</protein>
<evidence type="ECO:0000313" key="9">
    <source>
        <dbReference type="Proteomes" id="UP000681586"/>
    </source>
</evidence>
<organism evidence="8 9">
    <name type="scientific">Mammaliicoccus fleurettii</name>
    <dbReference type="NCBI Taxonomy" id="150056"/>
    <lineage>
        <taxon>Bacteria</taxon>
        <taxon>Bacillati</taxon>
        <taxon>Bacillota</taxon>
        <taxon>Bacilli</taxon>
        <taxon>Bacillales</taxon>
        <taxon>Staphylococcaceae</taxon>
        <taxon>Mammaliicoccus</taxon>
    </lineage>
</organism>
<comment type="caution">
    <text evidence="8">The sequence shown here is derived from an EMBL/GenBank/DDBJ whole genome shotgun (WGS) entry which is preliminary data.</text>
</comment>
<evidence type="ECO:0000256" key="7">
    <source>
        <dbReference type="RuleBase" id="RU000417"/>
    </source>
</evidence>
<dbReference type="GO" id="GO:0008168">
    <property type="term" value="F:methyltransferase activity"/>
    <property type="evidence" value="ECO:0007669"/>
    <property type="project" value="UniProtKB-KW"/>
</dbReference>
<comment type="similarity">
    <text evidence="5 6">Belongs to the class I-like SAM-binding methyltransferase superfamily. C5-methyltransferase family.</text>
</comment>
<dbReference type="GO" id="GO:0032259">
    <property type="term" value="P:methylation"/>
    <property type="evidence" value="ECO:0007669"/>
    <property type="project" value="UniProtKB-KW"/>
</dbReference>
<evidence type="ECO:0000256" key="3">
    <source>
        <dbReference type="ARBA" id="ARBA00022691"/>
    </source>
</evidence>
<dbReference type="RefSeq" id="WP_203153776.1">
    <property type="nucleotide sequence ID" value="NZ_JAEPSA010000008.1"/>
</dbReference>
<keyword evidence="3 5" id="KW-0949">S-adenosyl-L-methionine</keyword>
<dbReference type="NCBIfam" id="TIGR00675">
    <property type="entry name" value="dcm"/>
    <property type="match status" value="1"/>
</dbReference>
<keyword evidence="9" id="KW-1185">Reference proteome</keyword>
<dbReference type="PRINTS" id="PR00105">
    <property type="entry name" value="C5METTRFRASE"/>
</dbReference>
<gene>
    <name evidence="8" type="ORF">JJQ58_05795</name>
</gene>
<keyword evidence="4" id="KW-0680">Restriction system</keyword>
<dbReference type="EC" id="2.1.1.37" evidence="7"/>